<name>A0A0F5MR32_9RICK</name>
<dbReference type="Gene3D" id="3.10.450.50">
    <property type="match status" value="1"/>
</dbReference>
<accession>A0A0F5MR32</accession>
<sequence length="422" mass="49040">MNNKIGRNELCLCGSNKKYKKCCMNSNSSSESGEIVDLLWTKLRKTEGEVIDKHLTPYITVKLPQDMMQCAWDDFSLNRMSELLDEELIFDRFFTPWALFNWIPEEDFGVDQFDYSTTISQNYINTYQKNLSREVVSFIEAMNHTYYSFYIIQEVVLEKCLIVKDILLGSEHTIKEKMATHNAKRGNIVFGRILTMDNQSIFVGMAPYIIPTSYYNNIFNFKKWLIEDNDNQPLGANTLRNYSLYELIECFFEVIEEYHNQPAPQFNNTDGDPMIFSKSYFKISSSPIEVFNKLLPLTLSEDPDEFLCDAELNSSGDVNKIDFPWLKKGNKLHKSWDNTVMGHMVVEGNRLTLETNSENRTEKGKQLLKKYLGNDIVFQQTLLQTPEQKLQSTPQSNNILEEEDELMESPEVQEQLKQMVSA</sequence>
<dbReference type="AlphaFoldDB" id="A0A0F5MR32"/>
<dbReference type="InterPro" id="IPR004027">
    <property type="entry name" value="SEC_C_motif"/>
</dbReference>
<dbReference type="SUPFAM" id="SSF103642">
    <property type="entry name" value="Sec-C motif"/>
    <property type="match status" value="1"/>
</dbReference>
<dbReference type="Pfam" id="PF02810">
    <property type="entry name" value="SEC-C"/>
    <property type="match status" value="1"/>
</dbReference>
<evidence type="ECO:0000256" key="1">
    <source>
        <dbReference type="SAM" id="MobiDB-lite"/>
    </source>
</evidence>
<proteinExistence type="predicted"/>
<organism evidence="3 4">
    <name type="scientific">Candidatus Arcanibacter lacustris</name>
    <dbReference type="NCBI Taxonomy" id="1607817"/>
    <lineage>
        <taxon>Bacteria</taxon>
        <taxon>Pseudomonadati</taxon>
        <taxon>Pseudomonadota</taxon>
        <taxon>Alphaproteobacteria</taxon>
        <taxon>Rickettsiales</taxon>
        <taxon>Candidatus Arcanibacter</taxon>
    </lineage>
</organism>
<protein>
    <recommendedName>
        <fullName evidence="5">SEC-C motif protein</fullName>
    </recommendedName>
</protein>
<feature type="non-terminal residue" evidence="3">
    <location>
        <position position="422"/>
    </location>
</feature>
<comment type="caution">
    <text evidence="3">The sequence shown here is derived from an EMBL/GenBank/DDBJ whole genome shotgun (WGS) entry which is preliminary data.</text>
</comment>
<dbReference type="EMBL" id="JYHA01000062">
    <property type="protein sequence ID" value="KKB96527.1"/>
    <property type="molecule type" value="Genomic_DNA"/>
</dbReference>
<evidence type="ECO:0000313" key="3">
    <source>
        <dbReference type="EMBL" id="KKB96527.1"/>
    </source>
</evidence>
<evidence type="ECO:0008006" key="5">
    <source>
        <dbReference type="Google" id="ProtNLM"/>
    </source>
</evidence>
<dbReference type="Pfam" id="PF25948">
    <property type="entry name" value="DUF7986"/>
    <property type="match status" value="1"/>
</dbReference>
<dbReference type="InterPro" id="IPR058292">
    <property type="entry name" value="DUF7986"/>
</dbReference>
<dbReference type="Proteomes" id="UP000033358">
    <property type="component" value="Unassembled WGS sequence"/>
</dbReference>
<evidence type="ECO:0000313" key="2">
    <source>
        <dbReference type="EMBL" id="KKB96055.1"/>
    </source>
</evidence>
<dbReference type="EMBL" id="JYHA01000142">
    <property type="protein sequence ID" value="KKB96055.1"/>
    <property type="molecule type" value="Genomic_DNA"/>
</dbReference>
<gene>
    <name evidence="3" type="ORF">SZ25_00389</name>
    <name evidence="2" type="ORF">SZ25_00856</name>
</gene>
<feature type="region of interest" description="Disordered" evidence="1">
    <location>
        <begin position="387"/>
        <end position="422"/>
    </location>
</feature>
<feature type="compositionally biased region" description="Polar residues" evidence="1">
    <location>
        <begin position="387"/>
        <end position="399"/>
    </location>
</feature>
<evidence type="ECO:0000313" key="4">
    <source>
        <dbReference type="Proteomes" id="UP000033358"/>
    </source>
</evidence>
<reference evidence="3 4" key="1">
    <citation type="submission" date="2015-02" db="EMBL/GenBank/DDBJ databases">
        <title>Single cell genomics of a rare environmental alphaproteobacterium provides unique insights into Rickettsiaceae evolution.</title>
        <authorList>
            <person name="Martijn J."/>
            <person name="Schulz F."/>
            <person name="Zaremba-Niedzwiedzka K."/>
            <person name="Viklund J."/>
            <person name="Stepanauskas R."/>
            <person name="Andersson S.G.E."/>
            <person name="Horn M."/>
            <person name="Guy L."/>
            <person name="Ettema T.J.G."/>
        </authorList>
    </citation>
    <scope>NUCLEOTIDE SEQUENCE [LARGE SCALE GENOMIC DNA]</scope>
    <source>
        <strain evidence="3 4">SCGC AAA041-L04</strain>
    </source>
</reference>
<keyword evidence="4" id="KW-1185">Reference proteome</keyword>